<dbReference type="InterPro" id="IPR025506">
    <property type="entry name" value="Abi_alpha"/>
</dbReference>
<evidence type="ECO:0000313" key="2">
    <source>
        <dbReference type="Proteomes" id="UP000273500"/>
    </source>
</evidence>
<proteinExistence type="predicted"/>
<accession>A0A428KUB1</accession>
<dbReference type="OrthoDB" id="9842840at2"/>
<sequence>MASDLITLLEGAALTKFIGPAAEHYGKAALERAQHLGAAAYRYLANVGREAAPVAPNVLVPLVQAAALEIDETLAAKWAALLANAADPEKQIAVTASYVEVLRQLSSIDAQVLEHLYTKARPDDRSILDWEQAPVYTQEFPAALQLSPTQVSLSVETLLRLRLCTPSTYKNSKFDGGLSPIPSPTFKVCPTVFGYEFLRACMPPLV</sequence>
<dbReference type="EMBL" id="RWIT01000002">
    <property type="protein sequence ID" value="RSK50110.1"/>
    <property type="molecule type" value="Genomic_DNA"/>
</dbReference>
<protein>
    <submittedName>
        <fullName evidence="1">DUF4393 domain-containing protein</fullName>
    </submittedName>
</protein>
<comment type="caution">
    <text evidence="1">The sequence shown here is derived from an EMBL/GenBank/DDBJ whole genome shotgun (WGS) entry which is preliminary data.</text>
</comment>
<dbReference type="AlphaFoldDB" id="A0A428KUB1"/>
<keyword evidence="2" id="KW-1185">Reference proteome</keyword>
<dbReference type="Pfam" id="PF14337">
    <property type="entry name" value="Abi_alpha"/>
    <property type="match status" value="1"/>
</dbReference>
<reference evidence="1 2" key="1">
    <citation type="submission" date="2018-12" db="EMBL/GenBank/DDBJ databases">
        <authorList>
            <person name="Feng G."/>
            <person name="Zhu H."/>
        </authorList>
    </citation>
    <scope>NUCLEOTIDE SEQUENCE [LARGE SCALE GENOMIC DNA]</scope>
    <source>
        <strain evidence="1 2">KCTC 12533</strain>
    </source>
</reference>
<name>A0A428KUB1_9BACT</name>
<evidence type="ECO:0000313" key="1">
    <source>
        <dbReference type="EMBL" id="RSK50110.1"/>
    </source>
</evidence>
<dbReference type="RefSeq" id="WP_125418808.1">
    <property type="nucleotide sequence ID" value="NZ_RWIT01000002.1"/>
</dbReference>
<gene>
    <name evidence="1" type="ORF">EI291_05515</name>
</gene>
<organism evidence="1 2">
    <name type="scientific">Hymenobacter rigui</name>
    <dbReference type="NCBI Taxonomy" id="334424"/>
    <lineage>
        <taxon>Bacteria</taxon>
        <taxon>Pseudomonadati</taxon>
        <taxon>Bacteroidota</taxon>
        <taxon>Cytophagia</taxon>
        <taxon>Cytophagales</taxon>
        <taxon>Hymenobacteraceae</taxon>
        <taxon>Hymenobacter</taxon>
    </lineage>
</organism>
<dbReference type="Proteomes" id="UP000273500">
    <property type="component" value="Unassembled WGS sequence"/>
</dbReference>